<reference evidence="1" key="1">
    <citation type="submission" date="2019-02" db="EMBL/GenBank/DDBJ databases">
        <authorList>
            <person name="Gruber-Vodicka R. H."/>
            <person name="Seah K. B. B."/>
        </authorList>
    </citation>
    <scope>NUCLEOTIDE SEQUENCE</scope>
    <source>
        <strain evidence="2">BECK_BY2</strain>
        <strain evidence="1">BECK_BY3</strain>
    </source>
</reference>
<dbReference type="EMBL" id="CAADFY010000131">
    <property type="protein sequence ID" value="VFK57956.1"/>
    <property type="molecule type" value="Genomic_DNA"/>
</dbReference>
<accession>A0A450ZW28</accession>
<gene>
    <name evidence="2" type="ORF">BECKTUN1418E_GA0071001_11281</name>
    <name evidence="1" type="ORF">BECKTUN1418F_GA0071002_11311</name>
</gene>
<sequence>MEGHPGDRLSGEIRGFEIGDLAGGIAVGSLEIEIVFPLIGAGWSRVAGWGAACSTGPIENGSVLHRSPATERGLEGGGVFWWPRRRGEQ</sequence>
<dbReference type="EMBL" id="CAADFV010000128">
    <property type="protein sequence ID" value="VFK67023.1"/>
    <property type="molecule type" value="Genomic_DNA"/>
</dbReference>
<organism evidence="1">
    <name type="scientific">Candidatus Kentrum sp. TUN</name>
    <dbReference type="NCBI Taxonomy" id="2126343"/>
    <lineage>
        <taxon>Bacteria</taxon>
        <taxon>Pseudomonadati</taxon>
        <taxon>Pseudomonadota</taxon>
        <taxon>Gammaproteobacteria</taxon>
        <taxon>Candidatus Kentrum</taxon>
    </lineage>
</organism>
<dbReference type="AlphaFoldDB" id="A0A450ZW28"/>
<evidence type="ECO:0000313" key="2">
    <source>
        <dbReference type="EMBL" id="VFK67023.1"/>
    </source>
</evidence>
<protein>
    <submittedName>
        <fullName evidence="1">Uncharacterized protein</fullName>
    </submittedName>
</protein>
<name>A0A450ZW28_9GAMM</name>
<proteinExistence type="predicted"/>
<evidence type="ECO:0000313" key="1">
    <source>
        <dbReference type="EMBL" id="VFK57956.1"/>
    </source>
</evidence>